<dbReference type="PANTHER" id="PTHR43370:SF2">
    <property type="entry name" value="ABC TRANSPORTER PERMEASE PROTEIN"/>
    <property type="match status" value="1"/>
</dbReference>
<keyword evidence="5 6" id="KW-0472">Membrane</keyword>
<reference evidence="7 8" key="1">
    <citation type="submission" date="2018-08" db="EMBL/GenBank/DDBJ databases">
        <title>Genome sequencing of Agrobacterium vitis strain ICMP 10754.</title>
        <authorList>
            <person name="Visnovsky S.B."/>
            <person name="Pitman A.R."/>
        </authorList>
    </citation>
    <scope>NUCLEOTIDE SEQUENCE [LARGE SCALE GENOMIC DNA]</scope>
    <source>
        <strain evidence="7 8">ICMP 10754</strain>
    </source>
</reference>
<evidence type="ECO:0000256" key="2">
    <source>
        <dbReference type="ARBA" id="ARBA00022475"/>
    </source>
</evidence>
<dbReference type="GO" id="GO:0022857">
    <property type="term" value="F:transmembrane transporter activity"/>
    <property type="evidence" value="ECO:0007669"/>
    <property type="project" value="InterPro"/>
</dbReference>
<sequence>MSFLSDPVTQGYLEASMRLAMPIMLAALGGIFAERSGVLNIALEGMMLAGSFTGFVAAYTTGNLWLGVVAGMLAGTAVSVILTLYAVLIGSNQVVVGVAINLLIVGATSFLYRSVFGVGAATPRVSSFAPVDLAWLSNLPLVGPLLFHQAPIVYVGLILVPVVWIVMTKTAFGWQVTAAGEHPEALETLGISVTRTRFICLLISGLLAGLGGAFLSLSATGIFIDNMTSGRGYIALAILVLGRRHPLGVLLAAMLFGAADALQLRGQTLGIALPYQAFLTLPYILTILVLVLFAGKARNPAALGIPFRRTSSE</sequence>
<dbReference type="Proteomes" id="UP000436911">
    <property type="component" value="Unassembled WGS sequence"/>
</dbReference>
<keyword evidence="4 6" id="KW-1133">Transmembrane helix</keyword>
<evidence type="ECO:0000256" key="5">
    <source>
        <dbReference type="ARBA" id="ARBA00023136"/>
    </source>
</evidence>
<dbReference type="CDD" id="cd06580">
    <property type="entry name" value="TM_PBP1_transp_TpRbsC_like"/>
    <property type="match status" value="1"/>
</dbReference>
<keyword evidence="3 6" id="KW-0812">Transmembrane</keyword>
<keyword evidence="2" id="KW-1003">Cell membrane</keyword>
<feature type="transmembrane region" description="Helical" evidence="6">
    <location>
        <begin position="64"/>
        <end position="87"/>
    </location>
</feature>
<dbReference type="AlphaFoldDB" id="A0A368NNA3"/>
<dbReference type="RefSeq" id="WP_114386897.1">
    <property type="nucleotide sequence ID" value="NZ_LMVL02000006.1"/>
</dbReference>
<evidence type="ECO:0000313" key="8">
    <source>
        <dbReference type="Proteomes" id="UP000436911"/>
    </source>
</evidence>
<dbReference type="EMBL" id="QUSG01000027">
    <property type="protein sequence ID" value="KAA3520705.1"/>
    <property type="molecule type" value="Genomic_DNA"/>
</dbReference>
<dbReference type="Pfam" id="PF02653">
    <property type="entry name" value="BPD_transp_2"/>
    <property type="match status" value="1"/>
</dbReference>
<name>A0A368NNA3_AGRVI</name>
<feature type="transmembrane region" description="Helical" evidence="6">
    <location>
        <begin position="15"/>
        <end position="33"/>
    </location>
</feature>
<accession>A0A368NNA3</accession>
<dbReference type="PANTHER" id="PTHR43370">
    <property type="entry name" value="SUGAR ABC TRANSPORTER INTEGRAL MEMBRANE PROTEIN-RELATED"/>
    <property type="match status" value="1"/>
</dbReference>
<evidence type="ECO:0000256" key="4">
    <source>
        <dbReference type="ARBA" id="ARBA00022989"/>
    </source>
</evidence>
<protein>
    <submittedName>
        <fullName evidence="7">ABC transporter permease</fullName>
    </submittedName>
</protein>
<comment type="subcellular location">
    <subcellularLocation>
        <location evidence="1">Cell membrane</location>
        <topology evidence="1">Multi-pass membrane protein</topology>
    </subcellularLocation>
</comment>
<dbReference type="OrthoDB" id="9792579at2"/>
<comment type="caution">
    <text evidence="7">The sequence shown here is derived from an EMBL/GenBank/DDBJ whole genome shotgun (WGS) entry which is preliminary data.</text>
</comment>
<feature type="transmembrane region" description="Helical" evidence="6">
    <location>
        <begin position="274"/>
        <end position="294"/>
    </location>
</feature>
<evidence type="ECO:0000256" key="3">
    <source>
        <dbReference type="ARBA" id="ARBA00022692"/>
    </source>
</evidence>
<evidence type="ECO:0000256" key="1">
    <source>
        <dbReference type="ARBA" id="ARBA00004651"/>
    </source>
</evidence>
<feature type="transmembrane region" description="Helical" evidence="6">
    <location>
        <begin position="38"/>
        <end position="58"/>
    </location>
</feature>
<dbReference type="GeneID" id="60684077"/>
<evidence type="ECO:0000313" key="7">
    <source>
        <dbReference type="EMBL" id="KAA3520705.1"/>
    </source>
</evidence>
<feature type="transmembrane region" description="Helical" evidence="6">
    <location>
        <begin position="198"/>
        <end position="224"/>
    </location>
</feature>
<dbReference type="InterPro" id="IPR001851">
    <property type="entry name" value="ABC_transp_permease"/>
</dbReference>
<dbReference type="GO" id="GO:0005886">
    <property type="term" value="C:plasma membrane"/>
    <property type="evidence" value="ECO:0007669"/>
    <property type="project" value="UniProtKB-SubCell"/>
</dbReference>
<evidence type="ECO:0000256" key="6">
    <source>
        <dbReference type="SAM" id="Phobius"/>
    </source>
</evidence>
<proteinExistence type="predicted"/>
<gene>
    <name evidence="7" type="ORF">DXT89_25320</name>
</gene>
<feature type="transmembrane region" description="Helical" evidence="6">
    <location>
        <begin position="145"/>
        <end position="167"/>
    </location>
</feature>
<organism evidence="7 8">
    <name type="scientific">Agrobacterium vitis</name>
    <name type="common">Rhizobium vitis</name>
    <dbReference type="NCBI Taxonomy" id="373"/>
    <lineage>
        <taxon>Bacteria</taxon>
        <taxon>Pseudomonadati</taxon>
        <taxon>Pseudomonadota</taxon>
        <taxon>Alphaproteobacteria</taxon>
        <taxon>Hyphomicrobiales</taxon>
        <taxon>Rhizobiaceae</taxon>
        <taxon>Rhizobium/Agrobacterium group</taxon>
        <taxon>Agrobacterium</taxon>
    </lineage>
</organism>
<feature type="transmembrane region" description="Helical" evidence="6">
    <location>
        <begin position="94"/>
        <end position="112"/>
    </location>
</feature>